<reference evidence="2" key="1">
    <citation type="submission" date="2011-02" db="EMBL/GenBank/DDBJ databases">
        <authorList>
            <person name="Aslett M."/>
        </authorList>
    </citation>
    <scope>NUCLEOTIDE SEQUENCE</scope>
    <source>
        <strain evidence="2">Liverpool</strain>
    </source>
</reference>
<dbReference type="EMBL" id="FR823390">
    <property type="protein sequence ID" value="CBZ53947.1"/>
    <property type="molecule type" value="Genomic_DNA"/>
</dbReference>
<reference evidence="2" key="2">
    <citation type="submission" date="2011-03" db="EMBL/GenBank/DDBJ databases">
        <title>Comparative genomics and transcriptomics of Neospora caninum and Toxoplasma gondii.</title>
        <authorList>
            <person name="Reid A.J."/>
            <person name="Sohal A."/>
            <person name="Harris D."/>
            <person name="Quail M."/>
            <person name="Sanders M."/>
            <person name="Berriman M."/>
            <person name="Wastling J.M."/>
            <person name="Pain A."/>
        </authorList>
    </citation>
    <scope>NUCLEOTIDE SEQUENCE</scope>
    <source>
        <strain evidence="2">Liverpool</strain>
    </source>
</reference>
<dbReference type="AlphaFoldDB" id="F0VJN6"/>
<dbReference type="EMBL" id="LN714483">
    <property type="protein sequence ID" value="CEL67946.1"/>
    <property type="molecule type" value="Genomic_DNA"/>
</dbReference>
<evidence type="ECO:0000313" key="2">
    <source>
        <dbReference type="EMBL" id="CBZ53947.1"/>
    </source>
</evidence>
<dbReference type="RefSeq" id="XP_003883979.1">
    <property type="nucleotide sequence ID" value="XM_003883930.1"/>
</dbReference>
<reference evidence="3" key="4">
    <citation type="journal article" date="2015" name="PLoS ONE">
        <title>Comprehensive Evaluation of Toxoplasma gondii VEG and Neospora caninum LIV Genomes with Tachyzoite Stage Transcriptome and Proteome Defines Novel Transcript Features.</title>
        <authorList>
            <person name="Ramaprasad A."/>
            <person name="Mourier T."/>
            <person name="Naeem R."/>
            <person name="Malas T.B."/>
            <person name="Moussa E."/>
            <person name="Panigrahi A."/>
            <person name="Vermont S.J."/>
            <person name="Otto T.D."/>
            <person name="Wastling J."/>
            <person name="Pain A."/>
        </authorList>
    </citation>
    <scope>NUCLEOTIDE SEQUENCE</scope>
    <source>
        <strain evidence="3">Liverpool</strain>
    </source>
</reference>
<organism evidence="2 4">
    <name type="scientific">Neospora caninum (strain Liverpool)</name>
    <dbReference type="NCBI Taxonomy" id="572307"/>
    <lineage>
        <taxon>Eukaryota</taxon>
        <taxon>Sar</taxon>
        <taxon>Alveolata</taxon>
        <taxon>Apicomplexa</taxon>
        <taxon>Conoidasida</taxon>
        <taxon>Coccidia</taxon>
        <taxon>Eucoccidiorida</taxon>
        <taxon>Eimeriorina</taxon>
        <taxon>Sarcocystidae</taxon>
        <taxon>Neospora</taxon>
    </lineage>
</organism>
<feature type="region of interest" description="Disordered" evidence="1">
    <location>
        <begin position="797"/>
        <end position="818"/>
    </location>
</feature>
<reference evidence="4" key="3">
    <citation type="journal article" date="2012" name="PLoS Pathog.">
        <title>Comparative genomics of the apicomplexan parasites Toxoplasma gondii and Neospora caninum: Coccidia differing in host range and transmission strategy.</title>
        <authorList>
            <person name="Reid A.J."/>
            <person name="Vermont S.J."/>
            <person name="Cotton J.A."/>
            <person name="Harris D."/>
            <person name="Hill-Cawthorne G.A."/>
            <person name="Konen-Waisman S."/>
            <person name="Latham S.M."/>
            <person name="Mourier T."/>
            <person name="Norton R."/>
            <person name="Quail M.A."/>
            <person name="Sanders M."/>
            <person name="Shanmugam D."/>
            <person name="Sohal A."/>
            <person name="Wasmuth J.D."/>
            <person name="Brunk B."/>
            <person name="Grigg M.E."/>
            <person name="Howard J.C."/>
            <person name="Parkinson J."/>
            <person name="Roos D.S."/>
            <person name="Trees A.J."/>
            <person name="Berriman M."/>
            <person name="Pain A."/>
            <person name="Wastling J.M."/>
        </authorList>
    </citation>
    <scope>NUCLEOTIDE SEQUENCE [LARGE SCALE GENOMIC DNA]</scope>
    <source>
        <strain evidence="4">Liverpool</strain>
    </source>
</reference>
<evidence type="ECO:0000313" key="3">
    <source>
        <dbReference type="EMBL" id="CEL67946.1"/>
    </source>
</evidence>
<name>F0VJN6_NEOCL</name>
<accession>F0VJN6</accession>
<dbReference type="GeneID" id="13443673"/>
<sequence length="1161" mass="129798">MLVLIGPEAPMAVPGNKEQMAQQLPAYGELRGFPSYRNHLIENVSHEHTHALHLLEELMRFSMHNETFGDEFINTGCHNQSHSSETRESLSHPGSRLTGRTCDCENRTLCSCCCRCRAGTSLSMLLERSLRNSLRVDAVVFTHRKLDLRKSKNSGRRCPVDGRVGILTVPYSLSTLRPHVKCYEADESTVESAAALPAILWQWRLSMSLWQNIFKRVAYMLTHSRKELDGVIAEPRSRTVCFSNTTNSSQSWIGEERGQGSRLASYGAETQKDTLDPAQHGLLDSLGGQSSDFLDALQDILSFVRTYACFIPWLAPRSLEALKGPVSHRPKLAPQPSSDIPHAVRDLSSRCIGALSALFEALLFACVGEERRRALFFFLFSPSAWSIWSQQPLAACTDGVSDGNEGSCPKKRRPWKNDHAKRVLLRCRCVDNRGLRAQGKRCKTFKALFQASVACSCAAVAALVASRLPASIYPLLFPSCYGQTLHHLGRLHLPLHDHRRSREDDEEPRSLVSYQGEWDEFRDCGHPLRAGQLPGPAGLSVPATRLRVVRACSSHGQHSGPPLRQDASSFHTARKQEKQGFWHIPASPSPEHAPRLRAAPDSFYSGQSNCLLADRSVSCWCGCPTEQQVDHFFWLLLLILSPALNHAKSLLAIVKMCGAREKVEKSVTRFGDFQYASTREMPRSHVRPAAPPTASTSIAGKGCTQSRFWETREGCRVARRAVAVPVGATVRYTNYTGAGRRLVSAPCGHYWRKQSVESLRRGLHQARVTEHGTILLLTQLPLESFLQRLLPNHSVLGPRSSRRRTVTPDHRGMPFTRSFPRRTSCVETTVFSRTRRFLGAMQESCAQQTDSSTANRVSSRGVPGAIHAPGRRKAQQAFPLRAGDTGNQEGCGHTYLNSVELTAVEHMRGVDRIGYLCCLLQHCTEFSKNPSAVLSVRGFHATPRCRPVFLCSPYPAKRPRSLYFPPYLLVAPDCVSPHETNRRLPSSPKQHSRDLSETPRLPHSYAFSVSPLHSPSFGASAGSTPTSCVLGRRLCFSWQPRQRLHIAATRFLPSRHTLVELHWDLLRQWTCLRAVSTRTDRDNLCRFYGPIEIQQDIKESRCIRKCSRVEDNATRLVSACRRLFLAFPRVPDDFRAHASGFHIEHRSWKGTANESLALGLP</sequence>
<dbReference type="OrthoDB" id="10362304at2759"/>
<evidence type="ECO:0000313" key="4">
    <source>
        <dbReference type="Proteomes" id="UP000007494"/>
    </source>
</evidence>
<proteinExistence type="predicted"/>
<gene>
    <name evidence="3" type="ORF">BN1204_037290</name>
    <name evidence="2" type="ORF">NCLIV_037290</name>
</gene>
<protein>
    <submittedName>
        <fullName evidence="2">Uncharacterized protein</fullName>
    </submittedName>
</protein>
<dbReference type="eggNOG" id="ENOG502QYU7">
    <property type="taxonomic scope" value="Eukaryota"/>
</dbReference>
<dbReference type="Proteomes" id="UP000007494">
    <property type="component" value="Chromosome VIII"/>
</dbReference>
<evidence type="ECO:0000256" key="1">
    <source>
        <dbReference type="SAM" id="MobiDB-lite"/>
    </source>
</evidence>
<feature type="compositionally biased region" description="Polar residues" evidence="1">
    <location>
        <begin position="848"/>
        <end position="858"/>
    </location>
</feature>
<feature type="region of interest" description="Disordered" evidence="1">
    <location>
        <begin position="848"/>
        <end position="877"/>
    </location>
</feature>
<dbReference type="VEuPathDB" id="ToxoDB:NCLIV_037290"/>
<keyword evidence="4" id="KW-1185">Reference proteome</keyword>
<dbReference type="InParanoid" id="F0VJN6"/>